<dbReference type="GO" id="GO:0000287">
    <property type="term" value="F:magnesium ion binding"/>
    <property type="evidence" value="ECO:0007669"/>
    <property type="project" value="InterPro"/>
</dbReference>
<dbReference type="HOGENOM" id="CLU_075076_0_1_5"/>
<dbReference type="eggNOG" id="COG2977">
    <property type="taxonomic scope" value="Bacteria"/>
</dbReference>
<proteinExistence type="inferred from homology"/>
<sequence>ARLPEGLALAASDPCAEATGLWPDEATAIARAVPNRRREFAAGRRAARRALGALGHAPAAIPMAPDRAPHWPEGVTGTISHGAGTCLALLGHSRDWAGLGLDLEPALPLPDDILTTICTPAEQAALAQDAGGLLSRRLFCAKEATYKAQYAQSRRLLSFHDLEVTFDGPHRFSAELLTVCPPFVPATRFAGHIVEADGIIATVVALPRL</sequence>
<evidence type="ECO:0000256" key="10">
    <source>
        <dbReference type="ARBA" id="ARBA00049176"/>
    </source>
</evidence>
<dbReference type="Pfam" id="PF01648">
    <property type="entry name" value="ACPS"/>
    <property type="match status" value="1"/>
</dbReference>
<dbReference type="GO" id="GO:0005886">
    <property type="term" value="C:plasma membrane"/>
    <property type="evidence" value="ECO:0007669"/>
    <property type="project" value="TreeGrafter"/>
</dbReference>
<feature type="binding site" evidence="12">
    <location>
        <position position="44"/>
    </location>
    <ligand>
        <name>CoA</name>
        <dbReference type="ChEBI" id="CHEBI:57287"/>
    </ligand>
</feature>
<gene>
    <name evidence="16" type="ORF">rosmuc_02616</name>
</gene>
<evidence type="ECO:0000313" key="16">
    <source>
        <dbReference type="EMBL" id="KGM87302.1"/>
    </source>
</evidence>
<name>A0A0A0HHP7_9RHOB</name>
<feature type="binding site" evidence="13">
    <location>
        <position position="102"/>
    </location>
    <ligand>
        <name>Mg(2+)</name>
        <dbReference type="ChEBI" id="CHEBI:18420"/>
    </ligand>
</feature>
<dbReference type="SUPFAM" id="SSF56214">
    <property type="entry name" value="4'-phosphopantetheinyl transferase"/>
    <property type="match status" value="1"/>
</dbReference>
<evidence type="ECO:0000256" key="13">
    <source>
        <dbReference type="PIRSR" id="PIRSR603542-2"/>
    </source>
</evidence>
<dbReference type="InterPro" id="IPR003542">
    <property type="entry name" value="Enbac_synth_compD-like"/>
</dbReference>
<dbReference type="GO" id="GO:0009239">
    <property type="term" value="P:enterobactin biosynthetic process"/>
    <property type="evidence" value="ECO:0007669"/>
    <property type="project" value="UniProtKB-UniPathway"/>
</dbReference>
<accession>A0A0A0HHP7</accession>
<evidence type="ECO:0000256" key="11">
    <source>
        <dbReference type="ARBA" id="ARBA00049191"/>
    </source>
</evidence>
<comment type="function">
    <text evidence="1">Involved in the biosynthesis of the siderophore enterobactin (enterochelin), which is a macrocyclic trimeric lactone of N-(2,3-dihydroxybenzoyl)-serine. The serine trilactone serves as a scaffolding for the three catechol functionalities that provide hexadentate coordination for the tightly ligated iron(2+) atoms. Plays an essential role in the assembly of the enterobactin by catalyzing the transfer of the 4'-phosphopantetheine (Ppant) moiety from coenzyme A to the apo-domains of both EntB (ArCP domain) and EntF (PCP domain) to yield their holo-forms which make them competent for the activation of 2,3-dihydroxybenzoate (DHB) and L-serine, respectively.</text>
</comment>
<keyword evidence="13" id="KW-0460">Magnesium</keyword>
<dbReference type="GO" id="GO:0008897">
    <property type="term" value="F:holo-[acyl-carrier-protein] synthase activity"/>
    <property type="evidence" value="ECO:0007669"/>
    <property type="project" value="InterPro"/>
</dbReference>
<feature type="binding site" evidence="12">
    <location>
        <position position="157"/>
    </location>
    <ligand>
        <name>CoA</name>
        <dbReference type="ChEBI" id="CHEBI:57287"/>
    </ligand>
</feature>
<protein>
    <recommendedName>
        <fullName evidence="5">Enterobactin synthase component D</fullName>
    </recommendedName>
    <alternativeName>
        <fullName evidence="8">4'-phosphopantetheinyl transferase EntD</fullName>
    </alternativeName>
    <alternativeName>
        <fullName evidence="9">Enterochelin synthase D</fullName>
    </alternativeName>
</protein>
<evidence type="ECO:0000259" key="14">
    <source>
        <dbReference type="Pfam" id="PF01648"/>
    </source>
</evidence>
<feature type="binding site" evidence="12">
    <location>
        <begin position="80"/>
        <end position="81"/>
    </location>
    <ligand>
        <name>CoA</name>
        <dbReference type="ChEBI" id="CHEBI:57287"/>
    </ligand>
</feature>
<dbReference type="RefSeq" id="WP_037274197.1">
    <property type="nucleotide sequence ID" value="NZ_KN293981.1"/>
</dbReference>
<feature type="binding site" evidence="12">
    <location>
        <position position="102"/>
    </location>
    <ligand>
        <name>CoA</name>
        <dbReference type="ChEBI" id="CHEBI:57287"/>
    </ligand>
</feature>
<evidence type="ECO:0000256" key="12">
    <source>
        <dbReference type="PIRSR" id="PIRSR603542-1"/>
    </source>
</evidence>
<dbReference type="InterPro" id="IPR037143">
    <property type="entry name" value="4-PPantetheinyl_Trfase_dom_sf"/>
</dbReference>
<feature type="domain" description="4'-phosphopantetheinyl transferase N-terminal" evidence="15">
    <location>
        <begin position="25"/>
        <end position="90"/>
    </location>
</feature>
<dbReference type="InterPro" id="IPR041354">
    <property type="entry name" value="4PPT_N"/>
</dbReference>
<comment type="pathway">
    <text evidence="2">Siderophore biosynthesis; enterobactin biosynthesis.</text>
</comment>
<dbReference type="STRING" id="215743.ROSMUCSMR3_02654"/>
<dbReference type="PANTHER" id="PTHR38096:SF1">
    <property type="entry name" value="ENTEROBACTIN SYNTHASE COMPONENT D"/>
    <property type="match status" value="1"/>
</dbReference>
<dbReference type="GO" id="GO:0009366">
    <property type="term" value="C:enterobactin synthetase complex"/>
    <property type="evidence" value="ECO:0007669"/>
    <property type="project" value="InterPro"/>
</dbReference>
<evidence type="ECO:0000256" key="6">
    <source>
        <dbReference type="ARBA" id="ARBA00022679"/>
    </source>
</evidence>
<evidence type="ECO:0000313" key="17">
    <source>
        <dbReference type="Proteomes" id="UP000030021"/>
    </source>
</evidence>
<evidence type="ECO:0000256" key="9">
    <source>
        <dbReference type="ARBA" id="ARBA00031996"/>
    </source>
</evidence>
<dbReference type="PATRIC" id="fig|1288298.3.peg.2629"/>
<comment type="caution">
    <text evidence="16">The sequence shown here is derived from an EMBL/GenBank/DDBJ whole genome shotgun (WGS) entry which is preliminary data.</text>
</comment>
<keyword evidence="7" id="KW-0259">Enterobactin biosynthesis</keyword>
<dbReference type="AlphaFoldDB" id="A0A0A0HHP7"/>
<organism evidence="16 17">
    <name type="scientific">Roseovarius mucosus DSM 17069</name>
    <dbReference type="NCBI Taxonomy" id="1288298"/>
    <lineage>
        <taxon>Bacteria</taxon>
        <taxon>Pseudomonadati</taxon>
        <taxon>Pseudomonadota</taxon>
        <taxon>Alphaproteobacteria</taxon>
        <taxon>Rhodobacterales</taxon>
        <taxon>Roseobacteraceae</taxon>
        <taxon>Roseovarius</taxon>
    </lineage>
</organism>
<dbReference type="Proteomes" id="UP000030021">
    <property type="component" value="Unassembled WGS sequence"/>
</dbReference>
<feature type="binding site" evidence="12">
    <location>
        <position position="36"/>
    </location>
    <ligand>
        <name>CoA</name>
        <dbReference type="ChEBI" id="CHEBI:57287"/>
    </ligand>
</feature>
<evidence type="ECO:0000256" key="1">
    <source>
        <dbReference type="ARBA" id="ARBA00003937"/>
    </source>
</evidence>
<dbReference type="PRINTS" id="PR01399">
    <property type="entry name" value="ENTSNTHTASED"/>
</dbReference>
<keyword evidence="13" id="KW-0479">Metal-binding</keyword>
<feature type="domain" description="4'-phosphopantetheinyl transferase" evidence="14">
    <location>
        <begin position="98"/>
        <end position="176"/>
    </location>
</feature>
<dbReference type="Gene3D" id="3.90.470.20">
    <property type="entry name" value="4'-phosphopantetheinyl transferase domain"/>
    <property type="match status" value="1"/>
</dbReference>
<comment type="similarity">
    <text evidence="3">Belongs to the P-Pant transferase superfamily. EntD family.</text>
</comment>
<dbReference type="Pfam" id="PF17837">
    <property type="entry name" value="4PPT_N"/>
    <property type="match status" value="1"/>
</dbReference>
<comment type="catalytic activity">
    <reaction evidence="10">
        <text>apo-[aryl-carrier protein] + CoA = holo-[aryl-carrier protein] + adenosine 3',5'-bisphosphate + H(+)</text>
        <dbReference type="Rhea" id="RHEA:48404"/>
        <dbReference type="Rhea" id="RHEA-COMP:15903"/>
        <dbReference type="Rhea" id="RHEA-COMP:17557"/>
        <dbReference type="ChEBI" id="CHEBI:15378"/>
        <dbReference type="ChEBI" id="CHEBI:29999"/>
        <dbReference type="ChEBI" id="CHEBI:57287"/>
        <dbReference type="ChEBI" id="CHEBI:58343"/>
        <dbReference type="ChEBI" id="CHEBI:64479"/>
    </reaction>
</comment>
<comment type="catalytic activity">
    <reaction evidence="11">
        <text>apo-[peptidyl-carrier protein] + CoA = holo-[peptidyl-carrier protein] + adenosine 3',5'-bisphosphate + H(+)</text>
        <dbReference type="Rhea" id="RHEA:46228"/>
        <dbReference type="Rhea" id="RHEA-COMP:11479"/>
        <dbReference type="Rhea" id="RHEA-COMP:11480"/>
        <dbReference type="ChEBI" id="CHEBI:15378"/>
        <dbReference type="ChEBI" id="CHEBI:29999"/>
        <dbReference type="ChEBI" id="CHEBI:57287"/>
        <dbReference type="ChEBI" id="CHEBI:58343"/>
        <dbReference type="ChEBI" id="CHEBI:64479"/>
    </reaction>
</comment>
<evidence type="ECO:0000256" key="4">
    <source>
        <dbReference type="ARBA" id="ARBA00011503"/>
    </source>
</evidence>
<evidence type="ECO:0000256" key="2">
    <source>
        <dbReference type="ARBA" id="ARBA00004993"/>
    </source>
</evidence>
<dbReference type="EMBL" id="AONH01000014">
    <property type="protein sequence ID" value="KGM87302.1"/>
    <property type="molecule type" value="Genomic_DNA"/>
</dbReference>
<evidence type="ECO:0000256" key="3">
    <source>
        <dbReference type="ARBA" id="ARBA00008342"/>
    </source>
</evidence>
<reference evidence="16 17" key="1">
    <citation type="submission" date="2013-01" db="EMBL/GenBank/DDBJ databases">
        <authorList>
            <person name="Fiebig A."/>
            <person name="Goeker M."/>
            <person name="Klenk H.-P.P."/>
        </authorList>
    </citation>
    <scope>NUCLEOTIDE SEQUENCE [LARGE SCALE GENOMIC DNA]</scope>
    <source>
        <strain evidence="16 17">DSM 17069</strain>
    </source>
</reference>
<feature type="binding site" evidence="12">
    <location>
        <position position="143"/>
    </location>
    <ligand>
        <name>CoA</name>
        <dbReference type="ChEBI" id="CHEBI:57287"/>
    </ligand>
</feature>
<feature type="non-terminal residue" evidence="16">
    <location>
        <position position="1"/>
    </location>
</feature>
<dbReference type="InterPro" id="IPR008278">
    <property type="entry name" value="4-PPantetheinyl_Trfase_dom"/>
</dbReference>
<dbReference type="UniPathway" id="UPA00017"/>
<dbReference type="PANTHER" id="PTHR38096">
    <property type="entry name" value="ENTEROBACTIN SYNTHASE COMPONENT D"/>
    <property type="match status" value="1"/>
</dbReference>
<feature type="binding site" evidence="12">
    <location>
        <position position="147"/>
    </location>
    <ligand>
        <name>CoA</name>
        <dbReference type="ChEBI" id="CHEBI:57287"/>
    </ligand>
</feature>
<evidence type="ECO:0000259" key="15">
    <source>
        <dbReference type="Pfam" id="PF17837"/>
    </source>
</evidence>
<feature type="binding site" evidence="13">
    <location>
        <position position="104"/>
    </location>
    <ligand>
        <name>Mg(2+)</name>
        <dbReference type="ChEBI" id="CHEBI:18420"/>
    </ligand>
</feature>
<evidence type="ECO:0000256" key="8">
    <source>
        <dbReference type="ARBA" id="ARBA00029894"/>
    </source>
</evidence>
<keyword evidence="6 16" id="KW-0808">Transferase</keyword>
<dbReference type="OrthoDB" id="8210607at2"/>
<evidence type="ECO:0000256" key="7">
    <source>
        <dbReference type="ARBA" id="ARBA00023191"/>
    </source>
</evidence>
<comment type="subunit">
    <text evidence="4">EntB, EntD, EntE, and EntF form a multienzyme complex called enterobactin synthase.</text>
</comment>
<comment type="cofactor">
    <cofactor evidence="13">
        <name>Mg(2+)</name>
        <dbReference type="ChEBI" id="CHEBI:18420"/>
    </cofactor>
</comment>
<evidence type="ECO:0000256" key="5">
    <source>
        <dbReference type="ARBA" id="ARBA00019087"/>
    </source>
</evidence>